<dbReference type="InterPro" id="IPR008258">
    <property type="entry name" value="Transglycosylase_SLT_dom_1"/>
</dbReference>
<evidence type="ECO:0000313" key="4">
    <source>
        <dbReference type="Proteomes" id="UP000001592"/>
    </source>
</evidence>
<dbReference type="CAZy" id="GH23">
    <property type="family name" value="Glycoside Hydrolase Family 23"/>
</dbReference>
<evidence type="ECO:0000259" key="2">
    <source>
        <dbReference type="Pfam" id="PF01464"/>
    </source>
</evidence>
<dbReference type="SUPFAM" id="SSF53955">
    <property type="entry name" value="Lysozyme-like"/>
    <property type="match status" value="1"/>
</dbReference>
<sequence length="226" mass="24862">MPRYNPSVDQAIRQAAARYGLPESYLYRVAQVESGGNPNARNPRSSAGGLYQFIDSTAKQYGLQDRFDPMQAADAMGRLTLDNRNHLSRVLGRAPTDAELYLAHQQGAGGAARLLQNPHANAAQLVGSNAVGLNAGNNAMRASDFVNRVLQMYGGQPYRASPIVQGGFGNRDNMLEVLRALLASQEESSEEEESDEDDNPLMTPFMRAFYGPFYPKLGFILYRKIQ</sequence>
<protein>
    <recommendedName>
        <fullName evidence="2">Transglycosylase SLT domain-containing protein</fullName>
    </recommendedName>
</protein>
<reference evidence="3 4" key="1">
    <citation type="journal article" date="2007" name="Nat. Genet.">
        <title>Genomic analysis of Bartonella identifies type IV secretion systems as host adaptability factors.</title>
        <authorList>
            <person name="Saenz H.L."/>
            <person name="Engel P."/>
            <person name="Stoeckli M.C."/>
            <person name="Lanz C."/>
            <person name="Raddatz G."/>
            <person name="Vayssier-Taussat M."/>
            <person name="Birtles R."/>
            <person name="Schuster S.C."/>
            <person name="Dehio C."/>
        </authorList>
    </citation>
    <scope>NUCLEOTIDE SEQUENCE [LARGE SCALE GENOMIC DNA]</scope>
    <source>
        <strain evidence="4">DSM 28219 / CCUG 45778 / CIP 105476 / IBS 506</strain>
    </source>
</reference>
<keyword evidence="4" id="KW-1185">Reference proteome</keyword>
<dbReference type="KEGG" id="btr:BT_1099"/>
<dbReference type="RefSeq" id="WP_012231682.1">
    <property type="nucleotide sequence ID" value="NC_010161.1"/>
</dbReference>
<organism evidence="3 4">
    <name type="scientific">Bartonella tribocorum (strain DSM 28219 / CCUG 45778 / CIP 105476 / IBS 506)</name>
    <dbReference type="NCBI Taxonomy" id="382640"/>
    <lineage>
        <taxon>Bacteria</taxon>
        <taxon>Pseudomonadati</taxon>
        <taxon>Pseudomonadota</taxon>
        <taxon>Alphaproteobacteria</taxon>
        <taxon>Hyphomicrobiales</taxon>
        <taxon>Bartonellaceae</taxon>
        <taxon>Bartonella</taxon>
    </lineage>
</organism>
<dbReference type="Gene3D" id="1.10.530.10">
    <property type="match status" value="1"/>
</dbReference>
<dbReference type="HOGENOM" id="CLU_110602_0_0_5"/>
<accession>A9ITU5</accession>
<evidence type="ECO:0000313" key="3">
    <source>
        <dbReference type="EMBL" id="CAK01475.1"/>
    </source>
</evidence>
<dbReference type="Proteomes" id="UP000001592">
    <property type="component" value="Chromosome"/>
</dbReference>
<dbReference type="EMBL" id="AM260525">
    <property type="protein sequence ID" value="CAK01475.1"/>
    <property type="molecule type" value="Genomic_DNA"/>
</dbReference>
<proteinExistence type="inferred from homology"/>
<dbReference type="AlphaFoldDB" id="A9ITU5"/>
<dbReference type="Pfam" id="PF01464">
    <property type="entry name" value="SLT"/>
    <property type="match status" value="1"/>
</dbReference>
<comment type="similarity">
    <text evidence="1">Belongs to the virb1 family.</text>
</comment>
<dbReference type="eggNOG" id="COG0741">
    <property type="taxonomic scope" value="Bacteria"/>
</dbReference>
<gene>
    <name evidence="3" type="ordered locus">BT_1099</name>
</gene>
<feature type="domain" description="Transglycosylase SLT" evidence="2">
    <location>
        <begin position="11"/>
        <end position="75"/>
    </location>
</feature>
<name>A9ITU5_BART1</name>
<evidence type="ECO:0000256" key="1">
    <source>
        <dbReference type="ARBA" id="ARBA00009387"/>
    </source>
</evidence>
<dbReference type="InterPro" id="IPR023346">
    <property type="entry name" value="Lysozyme-like_dom_sf"/>
</dbReference>